<gene>
    <name evidence="3" type="ORF">EX242_05520</name>
</gene>
<keyword evidence="1" id="KW-0378">Hydrolase</keyword>
<evidence type="ECO:0000256" key="2">
    <source>
        <dbReference type="SAM" id="MobiDB-lite"/>
    </source>
</evidence>
<comment type="caution">
    <text evidence="3">The sequence shown here is derived from an EMBL/GenBank/DDBJ whole genome shotgun (WGS) entry which is preliminary data.</text>
</comment>
<dbReference type="EMBL" id="SHDO01000006">
    <property type="protein sequence ID" value="MBX6979718.1"/>
    <property type="molecule type" value="Genomic_DNA"/>
</dbReference>
<name>A0AAP2JX40_PRORE</name>
<accession>A0AAP2JX40</accession>
<reference evidence="3" key="1">
    <citation type="submission" date="2019-02" db="EMBL/GenBank/DDBJ databases">
        <title>Genomic characterization of isolates from hospital effluents in KZN, South Africa.</title>
        <authorList>
            <person name="Ntshobeni N."/>
            <person name="Allam M."/>
            <person name="Ismail A."/>
            <person name="Amoako D."/>
            <person name="Essack S."/>
            <person name="Chenia H."/>
        </authorList>
    </citation>
    <scope>NUCLEOTIDE SEQUENCE</scope>
    <source>
        <strain evidence="3">AFE97_S1</strain>
    </source>
</reference>
<feature type="compositionally biased region" description="Acidic residues" evidence="2">
    <location>
        <begin position="103"/>
        <end position="112"/>
    </location>
</feature>
<evidence type="ECO:0000256" key="1">
    <source>
        <dbReference type="ARBA" id="ARBA00022801"/>
    </source>
</evidence>
<dbReference type="Proteomes" id="UP000824410">
    <property type="component" value="Unassembled WGS sequence"/>
</dbReference>
<feature type="region of interest" description="Disordered" evidence="2">
    <location>
        <begin position="92"/>
        <end position="124"/>
    </location>
</feature>
<dbReference type="InterPro" id="IPR023827">
    <property type="entry name" value="Peptidase_S8_Asp-AS"/>
</dbReference>
<dbReference type="PROSITE" id="PS00136">
    <property type="entry name" value="SUBTILASE_ASP"/>
    <property type="match status" value="1"/>
</dbReference>
<protein>
    <submittedName>
        <fullName evidence="3">Uncharacterized protein</fullName>
    </submittedName>
</protein>
<proteinExistence type="predicted"/>
<evidence type="ECO:0000313" key="4">
    <source>
        <dbReference type="Proteomes" id="UP000824410"/>
    </source>
</evidence>
<dbReference type="Gene3D" id="2.150.10.10">
    <property type="entry name" value="Serralysin-like metalloprotease, C-terminal"/>
    <property type="match status" value="1"/>
</dbReference>
<dbReference type="RefSeq" id="WP_131680465.1">
    <property type="nucleotide sequence ID" value="NZ_JAGKNL010000007.1"/>
</dbReference>
<evidence type="ECO:0000313" key="3">
    <source>
        <dbReference type="EMBL" id="MBX6979718.1"/>
    </source>
</evidence>
<sequence length="1889" mass="203340">MENKVFVIKTFQDNEVPTSFDGAKIYIVGQDIVIKTRDGDIYEYPFAAQFLSMSKDVFHLKFADGKSISSKELINYVEKNEFDIDGSLNKNQAKEQKAANSENQDDSADDAQSDVTPDEPAPPKVITKIVKVQEVIVKEQDATNETSTASNDKFEAPISDFTGYGDYSTEPMPEKPIVISSSGLPPKNENESIIIIPPKEQIATSKQFDMNTYQSGDIRNNQDHTITIGGSRTDGSFEAQYENTTLDLSSSTQSWTVDAELNGWNYDNGSVTRVIAVDNVDVLTEVKFRAEMSDDYKIIKAGTPEGNALNLKPNEFAVVYPSKDNSFSVDIEFNSATGEALGEKKGILDFVVSSDPDKITNESGSVNLGYTPTPLVVKLGQGDDVLKAGIGEDIYDGGRGHNTLDYSHAKTHIEVDLTQDVTQAFDKIGVTVNDAGSVNLGNGKTQNINNFETIIGSNHGDTFILNNKGHTIKGGTGDDTYVMNGGSNTLVGNAGNNTLDYHKAGMDTAYDHMTLAGSGHTLDINGVTIDLTQGKTTHNGVDSGQDSFTGINHIVGSAKNDHIILGDSATKVTEKVGDNYIQAGNGQYEIDGGAGNSLVDYAKLNEKITVNLNTGKVEKGQTQDSLINIHHVVGSEGGTDFIGKTGGENTLVGVSGENSFNVKNGSNQLYGGDQTNSYLLDTGVSTIHANGHTNTAVVNNSILRYNGSSGTGANDRHSDFINTLDYTGGIVDYIAGEGKSTNHITSHNGGTISLQSKGETTFVSENGGTNTVHLAEGTLDFLAKNGGDNTLTTAADTHLTLHGGKASHSIMLAKDSTMDLDYYSNDLDSRHKAVINLDASRNVNIDDGTYIDLIRGEGMVSNIAGLKGGNTEITLSQTRQEDMDISLSNENNIVKVGKGLANITVDNTSQTNHIDYRNVDAQLHFDLSADKGNLVRDGQSQENLKNVSYITGNDHNGNVYKATDKFDVIFETGAGTGNRIIEIQGNHTYKTQGHELSIDGSELTTGMQFEYDGIHGAINKGDTTSTITGNDTADTNAVTKVTGSQGDDTFTLNFGTDTLASQTEFTVVTGSGNNTVNLNHQGYFTINPESAGQTKPAAAHNTLNIVYQNVEDSTDIIRLGDNGQSGSLSSKNNLTGQDITGQKTDFNYIDKINYQGDNELQVNWGNKAQGANITVDNGEHNTYLHVNGGGNTIEGGLKGHSDKTVLVSYQENTTSGIEYDATQGNTVSFTDGRTGDNISDFNVLQGSKQDDTIVLKEGMTLLSSQGDDTLTGNGATYQAADELSTINADFLAGNIAKRENNTLVGTDKLEGDGFSQFVNGNNMVYANIQSSDSHDMEFDLVGGTVDFHSHADVNNQINTDDANLILHYESFNDRIQLNMGSEGKNQTIKGSVGSEKIDSFTHAQEIKGSNHGDKFTFKGNINEGNKLTIQGGTGIDEYHFNGTSTSSLEINAGKNTNLSGSETFNFNGKNSNIKVTTSNANNIFNFTDTSLSNTDIAINSIGGNALLFNNVNQTDSTGQNNIHVESSSNRTNVLDFQGMNKNLNIDLVGGNNKIDFRDSNNSDMTISANSSSDNTLSIKDSMMGKVTYYSESGHDVVVLENVNKDAISSNKFIINTDKGENLGTAGSGNSFTVSGENKNITINTGEKDDVFDFSHSVSNDNLSITSLGGNNTFKMTGALINSRIESKGSGNDTYSFDGVNVNSGSAANKLNVIEHNGNNTFDFSGENHWIDITGGYGDDIFNFYAGNNSNVNIKGLSGTNQYNIYDINSMPTRIDGGNEVDIFTFKGQEVNDKEMFYYINNQTTQIDKFEFNALDDGQKIVLDFSEITERYGNDTNTINIEVGNKNNVEFRNEDGWTRIENADSDIFSYSGLGEVHVSYSENSQGDSMH</sequence>
<organism evidence="3 4">
    <name type="scientific">Providencia rettgeri</name>
    <dbReference type="NCBI Taxonomy" id="587"/>
    <lineage>
        <taxon>Bacteria</taxon>
        <taxon>Pseudomonadati</taxon>
        <taxon>Pseudomonadota</taxon>
        <taxon>Gammaproteobacteria</taxon>
        <taxon>Enterobacterales</taxon>
        <taxon>Morganellaceae</taxon>
        <taxon>Providencia</taxon>
    </lineage>
</organism>
<dbReference type="InterPro" id="IPR011049">
    <property type="entry name" value="Serralysin-like_metalloprot_C"/>
</dbReference>
<dbReference type="SUPFAM" id="SSF51120">
    <property type="entry name" value="beta-Roll"/>
    <property type="match status" value="2"/>
</dbReference>
<dbReference type="GO" id="GO:0016787">
    <property type="term" value="F:hydrolase activity"/>
    <property type="evidence" value="ECO:0007669"/>
    <property type="project" value="UniProtKB-KW"/>
</dbReference>